<name>A0A914VFV7_9BILA</name>
<proteinExistence type="inferred from homology"/>
<keyword evidence="4" id="KW-0418">Kinase</keyword>
<keyword evidence="2" id="KW-0808">Transferase</keyword>
<dbReference type="PROSITE" id="PS00107">
    <property type="entry name" value="PROTEIN_KINASE_ATP"/>
    <property type="match status" value="1"/>
</dbReference>
<dbReference type="Proteomes" id="UP000887566">
    <property type="component" value="Unplaced"/>
</dbReference>
<dbReference type="PROSITE" id="PS50011">
    <property type="entry name" value="PROTEIN_KINASE_DOM"/>
    <property type="match status" value="1"/>
</dbReference>
<evidence type="ECO:0000313" key="10">
    <source>
        <dbReference type="WBParaSite" id="PSAMB.scaffold190size67226.g3232.t1"/>
    </source>
</evidence>
<sequence length="358" mass="40935">MKASKSVSSFHNVLDDDLFYESFDYAGDSSVLLRSPSCPHHLPWDRNIIILSPSATNSNSQTADILEQLLPLDSADSIKDCNRDEKWSVPETFMKLDVLGRGSFGTVYRCYDWRADRNFVAKEITTKSVTNKLVAQSEIELLQRLSHPNIIGYFGSVYNDDSIVMYLEFMNAGSLLKRIERHGPLADNIAIAYVRQIVEALSFIHAQGIVHIDIKCDNLLLDERETLKITDFGSAVMKSVYDENQFFYPFDAQFGVSLYWSAPEILYHEEFDQSADIWSLGCTVVEMLTGEPPYWKLFETEFLAAVEARILSYIPNKLVPKSSDEMKLFLSFLLQSDRRKRVKNGADARTKLKQIFRE</sequence>
<dbReference type="InterPro" id="IPR017441">
    <property type="entry name" value="Protein_kinase_ATP_BS"/>
</dbReference>
<dbReference type="SMART" id="SM00220">
    <property type="entry name" value="S_TKc"/>
    <property type="match status" value="1"/>
</dbReference>
<dbReference type="InterPro" id="IPR011009">
    <property type="entry name" value="Kinase-like_dom_sf"/>
</dbReference>
<keyword evidence="5 6" id="KW-0067">ATP-binding</keyword>
<evidence type="ECO:0000256" key="5">
    <source>
        <dbReference type="ARBA" id="ARBA00022840"/>
    </source>
</evidence>
<keyword evidence="3 6" id="KW-0547">Nucleotide-binding</keyword>
<dbReference type="InterPro" id="IPR008271">
    <property type="entry name" value="Ser/Thr_kinase_AS"/>
</dbReference>
<reference evidence="10" key="1">
    <citation type="submission" date="2022-11" db="UniProtKB">
        <authorList>
            <consortium name="WormBaseParasite"/>
        </authorList>
    </citation>
    <scope>IDENTIFICATION</scope>
</reference>
<dbReference type="AlphaFoldDB" id="A0A914VFV7"/>
<evidence type="ECO:0000313" key="9">
    <source>
        <dbReference type="Proteomes" id="UP000887566"/>
    </source>
</evidence>
<dbReference type="SUPFAM" id="SSF56112">
    <property type="entry name" value="Protein kinase-like (PK-like)"/>
    <property type="match status" value="1"/>
</dbReference>
<protein>
    <submittedName>
        <fullName evidence="10">Protein kinase domain-containing protein</fullName>
    </submittedName>
</protein>
<dbReference type="PANTHER" id="PTHR11584">
    <property type="entry name" value="SERINE/THREONINE PROTEIN KINASE"/>
    <property type="match status" value="1"/>
</dbReference>
<dbReference type="InterPro" id="IPR000719">
    <property type="entry name" value="Prot_kinase_dom"/>
</dbReference>
<dbReference type="GO" id="GO:0005524">
    <property type="term" value="F:ATP binding"/>
    <property type="evidence" value="ECO:0007669"/>
    <property type="project" value="UniProtKB-UniRule"/>
</dbReference>
<keyword evidence="1 7" id="KW-0723">Serine/threonine-protein kinase</keyword>
<evidence type="ECO:0000256" key="1">
    <source>
        <dbReference type="ARBA" id="ARBA00022527"/>
    </source>
</evidence>
<dbReference type="GO" id="GO:0004674">
    <property type="term" value="F:protein serine/threonine kinase activity"/>
    <property type="evidence" value="ECO:0007669"/>
    <property type="project" value="UniProtKB-KW"/>
</dbReference>
<dbReference type="PROSITE" id="PS00108">
    <property type="entry name" value="PROTEIN_KINASE_ST"/>
    <property type="match status" value="1"/>
</dbReference>
<evidence type="ECO:0000256" key="7">
    <source>
        <dbReference type="RuleBase" id="RU000304"/>
    </source>
</evidence>
<dbReference type="Gene3D" id="1.10.510.10">
    <property type="entry name" value="Transferase(Phosphotransferase) domain 1"/>
    <property type="match status" value="1"/>
</dbReference>
<feature type="domain" description="Protein kinase" evidence="8">
    <location>
        <begin position="93"/>
        <end position="356"/>
    </location>
</feature>
<evidence type="ECO:0000256" key="6">
    <source>
        <dbReference type="PROSITE-ProRule" id="PRU10141"/>
    </source>
</evidence>
<keyword evidence="9" id="KW-1185">Reference proteome</keyword>
<accession>A0A914VFV7</accession>
<feature type="binding site" evidence="6">
    <location>
        <position position="122"/>
    </location>
    <ligand>
        <name>ATP</name>
        <dbReference type="ChEBI" id="CHEBI:30616"/>
    </ligand>
</feature>
<evidence type="ECO:0000256" key="2">
    <source>
        <dbReference type="ARBA" id="ARBA00022679"/>
    </source>
</evidence>
<evidence type="ECO:0000256" key="4">
    <source>
        <dbReference type="ARBA" id="ARBA00022777"/>
    </source>
</evidence>
<comment type="similarity">
    <text evidence="7">Belongs to the protein kinase superfamily.</text>
</comment>
<organism evidence="9 10">
    <name type="scientific">Plectus sambesii</name>
    <dbReference type="NCBI Taxonomy" id="2011161"/>
    <lineage>
        <taxon>Eukaryota</taxon>
        <taxon>Metazoa</taxon>
        <taxon>Ecdysozoa</taxon>
        <taxon>Nematoda</taxon>
        <taxon>Chromadorea</taxon>
        <taxon>Plectida</taxon>
        <taxon>Plectina</taxon>
        <taxon>Plectoidea</taxon>
        <taxon>Plectidae</taxon>
        <taxon>Plectus</taxon>
    </lineage>
</organism>
<dbReference type="WBParaSite" id="PSAMB.scaffold190size67226.g3232.t1">
    <property type="protein sequence ID" value="PSAMB.scaffold190size67226.g3232.t1"/>
    <property type="gene ID" value="PSAMB.scaffold190size67226.g3232"/>
</dbReference>
<evidence type="ECO:0000259" key="8">
    <source>
        <dbReference type="PROSITE" id="PS50011"/>
    </source>
</evidence>
<dbReference type="Pfam" id="PF00069">
    <property type="entry name" value="Pkinase"/>
    <property type="match status" value="1"/>
</dbReference>
<evidence type="ECO:0000256" key="3">
    <source>
        <dbReference type="ARBA" id="ARBA00022741"/>
    </source>
</evidence>
<dbReference type="GO" id="GO:0035556">
    <property type="term" value="P:intracellular signal transduction"/>
    <property type="evidence" value="ECO:0007669"/>
    <property type="project" value="UniProtKB-ARBA"/>
</dbReference>
<dbReference type="PANTHER" id="PTHR11584:SF369">
    <property type="entry name" value="MITOGEN-ACTIVATED PROTEIN KINASE KINASE KINASE 19-RELATED"/>
    <property type="match status" value="1"/>
</dbReference>